<evidence type="ECO:0000313" key="2">
    <source>
        <dbReference type="Proteomes" id="UP001057279"/>
    </source>
</evidence>
<dbReference type="Proteomes" id="UP001057279">
    <property type="component" value="Linkage Group LG22"/>
</dbReference>
<comment type="caution">
    <text evidence="1">The sequence shown here is derived from an EMBL/GenBank/DDBJ whole genome shotgun (WGS) entry which is preliminary data.</text>
</comment>
<dbReference type="EMBL" id="CM043047">
    <property type="protein sequence ID" value="KAI4560804.1"/>
    <property type="molecule type" value="Genomic_DNA"/>
</dbReference>
<proteinExistence type="predicted"/>
<keyword evidence="2" id="KW-1185">Reference proteome</keyword>
<protein>
    <submittedName>
        <fullName evidence="1">Uncharacterized protein</fullName>
    </submittedName>
</protein>
<sequence length="607" mass="68558">MISSQFAYDGREYITLNEDLHSWTAADTAAQMTKSKWEAAGEAEARRNYLEGPCVEWLRRYLEKGKDTLLRAEPPQTCFLTMGIIVGLVLLMVAVVAGAVIWRKKHSGENGGNCTQAASSDSVTRALMDPKAYQVFIYRWTRFSPDPRDAGHGAENPPLLLPGALVLTETWAGPHSLRYVYTGVSRPGRGEPRFIAVGYVDDTQFVRFDSDTPDPRMEPRARWVEQEGPEYWDQETQGTKDAALTFKLNLNTPCGNYNQSEAGSHTLQEMYGCHVGPDGHLLRGFDQFAYDRRDYLALNEDLSSWTVADTAAQITQRKMEQRMAERVRNYLEGECVEWLRRYLETGKDTLQRAEPPKTHVTHHHFSEREVTLRCWALGFYPEEISLTWQRDEEDQSQDMEVVQTRPSGDGTFQKWAALVVPSREEQRYTSCVHHEGLQEPLTLRWEPPQTSFLTIGIIVGLVVLALAVVAGAVIWRKRCSGENGGNCTQAAILSRDQVAVHLSVAAFPAAPGRGGHILEMESRWQDERGGLGIDPVLLAKLLTQRDMGVLGVIDRGQLTLRVSFTLHILMPLSYAVIQPQDLWKQQKERQLNFPLVYLVVSTYLMND</sequence>
<accession>A0ACB9U8A9</accession>
<name>A0ACB9U8A9_9CETA</name>
<gene>
    <name evidence="1" type="ORF">MJG53_017433</name>
</gene>
<evidence type="ECO:0000313" key="1">
    <source>
        <dbReference type="EMBL" id="KAI4560804.1"/>
    </source>
</evidence>
<organism evidence="1 2">
    <name type="scientific">Ovis ammon polii x Ovis aries</name>
    <dbReference type="NCBI Taxonomy" id="2918886"/>
    <lineage>
        <taxon>Eukaryota</taxon>
        <taxon>Metazoa</taxon>
        <taxon>Chordata</taxon>
        <taxon>Craniata</taxon>
        <taxon>Vertebrata</taxon>
        <taxon>Euteleostomi</taxon>
        <taxon>Mammalia</taxon>
        <taxon>Eutheria</taxon>
        <taxon>Laurasiatheria</taxon>
        <taxon>Artiodactyla</taxon>
        <taxon>Ruminantia</taxon>
        <taxon>Pecora</taxon>
        <taxon>Bovidae</taxon>
        <taxon>Caprinae</taxon>
        <taxon>Ovis</taxon>
    </lineage>
</organism>
<reference evidence="1" key="1">
    <citation type="submission" date="2022-03" db="EMBL/GenBank/DDBJ databases">
        <title>Genomic analyses of argali, domestic sheep and their hybrids provide insights into chromosomal evolution, heterosis and genetic basis of agronomic traits.</title>
        <authorList>
            <person name="Li M."/>
        </authorList>
    </citation>
    <scope>NUCLEOTIDE SEQUENCE</scope>
    <source>
        <strain evidence="1">F1 hybrid</strain>
    </source>
</reference>